<sequence>MTNRYEELIHAFEIKLRKLISEYKSLQIQNTQLKADLDRKQTDLMIAHQEVLELRKNYDHLKMARNLGVSENEKTESKQKIAKMVREIDKCLALLDE</sequence>
<keyword evidence="3" id="KW-1185">Reference proteome</keyword>
<accession>E4T7W8</accession>
<evidence type="ECO:0000256" key="1">
    <source>
        <dbReference type="SAM" id="Coils"/>
    </source>
</evidence>
<reference key="1">
    <citation type="submission" date="2010-11" db="EMBL/GenBank/DDBJ databases">
        <title>The complete genome of Paludibacter propionicigenes DSM 17365.</title>
        <authorList>
            <consortium name="US DOE Joint Genome Institute (JGI-PGF)"/>
            <person name="Lucas S."/>
            <person name="Copeland A."/>
            <person name="Lapidus A."/>
            <person name="Bruce D."/>
            <person name="Goodwin L."/>
            <person name="Pitluck S."/>
            <person name="Kyrpides N."/>
            <person name="Mavromatis K."/>
            <person name="Ivanova N."/>
            <person name="Munk A.C."/>
            <person name="Brettin T."/>
            <person name="Detter J.C."/>
            <person name="Han C."/>
            <person name="Tapia R."/>
            <person name="Land M."/>
            <person name="Hauser L."/>
            <person name="Markowitz V."/>
            <person name="Cheng J.-F."/>
            <person name="Hugenholtz P."/>
            <person name="Woyke T."/>
            <person name="Wu D."/>
            <person name="Gronow S."/>
            <person name="Wellnitz S."/>
            <person name="Brambilla E."/>
            <person name="Klenk H.-P."/>
            <person name="Eisen J.A."/>
        </authorList>
    </citation>
    <scope>NUCLEOTIDE SEQUENCE</scope>
    <source>
        <strain>WB4</strain>
    </source>
</reference>
<keyword evidence="1" id="KW-0175">Coiled coil</keyword>
<name>E4T7W8_PALPW</name>
<evidence type="ECO:0000313" key="3">
    <source>
        <dbReference type="Proteomes" id="UP000008718"/>
    </source>
</evidence>
<evidence type="ECO:0000313" key="2">
    <source>
        <dbReference type="EMBL" id="ADQ80812.1"/>
    </source>
</evidence>
<feature type="coiled-coil region" evidence="1">
    <location>
        <begin position="9"/>
        <end position="43"/>
    </location>
</feature>
<dbReference type="RefSeq" id="WP_013446181.1">
    <property type="nucleotide sequence ID" value="NC_014734.1"/>
</dbReference>
<proteinExistence type="predicted"/>
<protein>
    <submittedName>
        <fullName evidence="2">Uncharacterized protein</fullName>
    </submittedName>
</protein>
<dbReference type="OrthoDB" id="1467932at2"/>
<organism evidence="2 3">
    <name type="scientific">Paludibacter propionicigenes (strain DSM 17365 / JCM 13257 / WB4)</name>
    <dbReference type="NCBI Taxonomy" id="694427"/>
    <lineage>
        <taxon>Bacteria</taxon>
        <taxon>Pseudomonadati</taxon>
        <taxon>Bacteroidota</taxon>
        <taxon>Bacteroidia</taxon>
        <taxon>Bacteroidales</taxon>
        <taxon>Paludibacteraceae</taxon>
        <taxon>Paludibacter</taxon>
    </lineage>
</organism>
<dbReference type="KEGG" id="ppn:Palpr_2682"/>
<dbReference type="EMBL" id="CP002345">
    <property type="protein sequence ID" value="ADQ80812.1"/>
    <property type="molecule type" value="Genomic_DNA"/>
</dbReference>
<dbReference type="AlphaFoldDB" id="E4T7W8"/>
<gene>
    <name evidence="2" type="ordered locus">Palpr_2682</name>
</gene>
<dbReference type="Proteomes" id="UP000008718">
    <property type="component" value="Chromosome"/>
</dbReference>
<reference evidence="2 3" key="2">
    <citation type="journal article" date="2011" name="Stand. Genomic Sci.">
        <title>Complete genome sequence of Paludibacter propionicigenes type strain (WB4).</title>
        <authorList>
            <person name="Gronow S."/>
            <person name="Munk C."/>
            <person name="Lapidus A."/>
            <person name="Nolan M."/>
            <person name="Lucas S."/>
            <person name="Hammon N."/>
            <person name="Deshpande S."/>
            <person name="Cheng J.F."/>
            <person name="Tapia R."/>
            <person name="Han C."/>
            <person name="Goodwin L."/>
            <person name="Pitluck S."/>
            <person name="Liolios K."/>
            <person name="Ivanova N."/>
            <person name="Mavromatis K."/>
            <person name="Mikhailova N."/>
            <person name="Pati A."/>
            <person name="Chen A."/>
            <person name="Palaniappan K."/>
            <person name="Land M."/>
            <person name="Hauser L."/>
            <person name="Chang Y.J."/>
            <person name="Jeffries C.D."/>
            <person name="Brambilla E."/>
            <person name="Rohde M."/>
            <person name="Goker M."/>
            <person name="Detter J.C."/>
            <person name="Woyke T."/>
            <person name="Bristow J."/>
            <person name="Eisen J.A."/>
            <person name="Markowitz V."/>
            <person name="Hugenholtz P."/>
            <person name="Kyrpides N.C."/>
            <person name="Klenk H.P."/>
        </authorList>
    </citation>
    <scope>NUCLEOTIDE SEQUENCE [LARGE SCALE GENOMIC DNA]</scope>
    <source>
        <strain evidence="3">DSM 17365 / JCM 13257 / WB4</strain>
    </source>
</reference>
<dbReference type="STRING" id="694427.Palpr_2682"/>
<dbReference type="HOGENOM" id="CLU_146561_0_0_10"/>